<comment type="caution">
    <text evidence="6">The sequence shown here is derived from an EMBL/GenBank/DDBJ whole genome shotgun (WGS) entry which is preliminary data.</text>
</comment>
<dbReference type="RefSeq" id="WP_188932725.1">
    <property type="nucleotide sequence ID" value="NZ_BMJC01000003.1"/>
</dbReference>
<proteinExistence type="predicted"/>
<dbReference type="EMBL" id="BMJC01000003">
    <property type="protein sequence ID" value="GGB03376.1"/>
    <property type="molecule type" value="Genomic_DNA"/>
</dbReference>
<keyword evidence="4" id="KW-0408">Iron</keyword>
<dbReference type="GO" id="GO:0046872">
    <property type="term" value="F:metal ion binding"/>
    <property type="evidence" value="ECO:0007669"/>
    <property type="project" value="UniProtKB-KW"/>
</dbReference>
<accession>A0A8J2UDS4</accession>
<keyword evidence="7" id="KW-1185">Reference proteome</keyword>
<dbReference type="Pfam" id="PF01814">
    <property type="entry name" value="Hemerythrin"/>
    <property type="match status" value="1"/>
</dbReference>
<dbReference type="NCBIfam" id="TIGR03652">
    <property type="entry name" value="FeS_repair_RIC"/>
    <property type="match status" value="1"/>
</dbReference>
<dbReference type="InterPro" id="IPR012312">
    <property type="entry name" value="Hemerythrin-like"/>
</dbReference>
<keyword evidence="2" id="KW-0963">Cytoplasm</keyword>
<gene>
    <name evidence="6" type="primary">scdA</name>
    <name evidence="6" type="ORF">GCM10011511_28330</name>
</gene>
<dbReference type="InterPro" id="IPR019903">
    <property type="entry name" value="RIC_family"/>
</dbReference>
<keyword evidence="3" id="KW-0479">Metal-binding</keyword>
<dbReference type="Pfam" id="PF04405">
    <property type="entry name" value="ScdA_N"/>
    <property type="match status" value="1"/>
</dbReference>
<evidence type="ECO:0000256" key="1">
    <source>
        <dbReference type="ARBA" id="ARBA00004496"/>
    </source>
</evidence>
<dbReference type="PANTHER" id="PTHR36438:SF1">
    <property type="entry name" value="IRON-SULFUR CLUSTER REPAIR PROTEIN YTFE"/>
    <property type="match status" value="1"/>
</dbReference>
<evidence type="ECO:0000256" key="4">
    <source>
        <dbReference type="ARBA" id="ARBA00023004"/>
    </source>
</evidence>
<reference evidence="6" key="1">
    <citation type="journal article" date="2014" name="Int. J. Syst. Evol. Microbiol.">
        <title>Complete genome sequence of Corynebacterium casei LMG S-19264T (=DSM 44701T), isolated from a smear-ripened cheese.</title>
        <authorList>
            <consortium name="US DOE Joint Genome Institute (JGI-PGF)"/>
            <person name="Walter F."/>
            <person name="Albersmeier A."/>
            <person name="Kalinowski J."/>
            <person name="Ruckert C."/>
        </authorList>
    </citation>
    <scope>NUCLEOTIDE SEQUENCE</scope>
    <source>
        <strain evidence="6">CGMCC 1.15448</strain>
    </source>
</reference>
<dbReference type="GO" id="GO:0005737">
    <property type="term" value="C:cytoplasm"/>
    <property type="evidence" value="ECO:0007669"/>
    <property type="project" value="UniProtKB-SubCell"/>
</dbReference>
<comment type="subcellular location">
    <subcellularLocation>
        <location evidence="1">Cytoplasm</location>
    </subcellularLocation>
</comment>
<dbReference type="Gene3D" id="1.20.120.520">
    <property type="entry name" value="nmb1532 protein domain like"/>
    <property type="match status" value="1"/>
</dbReference>
<feature type="domain" description="Hemerythrin-like" evidence="5">
    <location>
        <begin position="92"/>
        <end position="232"/>
    </location>
</feature>
<evidence type="ECO:0000256" key="3">
    <source>
        <dbReference type="ARBA" id="ARBA00022723"/>
    </source>
</evidence>
<dbReference type="Proteomes" id="UP000607559">
    <property type="component" value="Unassembled WGS sequence"/>
</dbReference>
<evidence type="ECO:0000259" key="5">
    <source>
        <dbReference type="Pfam" id="PF01814"/>
    </source>
</evidence>
<dbReference type="AlphaFoldDB" id="A0A8J2UDS4"/>
<evidence type="ECO:0000313" key="6">
    <source>
        <dbReference type="EMBL" id="GGB03376.1"/>
    </source>
</evidence>
<dbReference type="PANTHER" id="PTHR36438">
    <property type="entry name" value="IRON-SULFUR CLUSTER REPAIR PROTEIN YTFE"/>
    <property type="match status" value="1"/>
</dbReference>
<evidence type="ECO:0000313" key="7">
    <source>
        <dbReference type="Proteomes" id="UP000607559"/>
    </source>
</evidence>
<evidence type="ECO:0000256" key="2">
    <source>
        <dbReference type="ARBA" id="ARBA00022490"/>
    </source>
</evidence>
<organism evidence="6 7">
    <name type="scientific">Puia dinghuensis</name>
    <dbReference type="NCBI Taxonomy" id="1792502"/>
    <lineage>
        <taxon>Bacteria</taxon>
        <taxon>Pseudomonadati</taxon>
        <taxon>Bacteroidota</taxon>
        <taxon>Chitinophagia</taxon>
        <taxon>Chitinophagales</taxon>
        <taxon>Chitinophagaceae</taxon>
        <taxon>Puia</taxon>
    </lineage>
</organism>
<name>A0A8J2UDS4_9BACT</name>
<reference evidence="6" key="2">
    <citation type="submission" date="2020-09" db="EMBL/GenBank/DDBJ databases">
        <authorList>
            <person name="Sun Q."/>
            <person name="Zhou Y."/>
        </authorList>
    </citation>
    <scope>NUCLEOTIDE SEQUENCE</scope>
    <source>
        <strain evidence="6">CGMCC 1.15448</strain>
    </source>
</reference>
<sequence length="235" mass="26430">MPTIETLDVTKIESTPTVGEIAASDIRKAEVFRKMGVDFCCGGKKTLKEACVEAGVSEDQLNAALEAVSGKDSSQPQHDFNKWDPAFLADYIINIHHRYVRESAPIIEQLAVKVANHHGANHPELIPLANGLNRFLADLLLHMKKEEQFLFPAIRHKAASSDFPIIDAIGLMEMEHAASGEDVRQFRQLTRDYTLPADACNSYTYLFHKLQEFEADLFQHIHLENNILFPKALYS</sequence>
<protein>
    <submittedName>
        <fullName evidence="6">Iron-sulfur cluster repair di-iron protein</fullName>
    </submittedName>
</protein>